<dbReference type="EMBL" id="MZGX01000006">
    <property type="protein sequence ID" value="OPX45069.1"/>
    <property type="molecule type" value="Genomic_DNA"/>
</dbReference>
<keyword evidence="3" id="KW-1185">Reference proteome</keyword>
<dbReference type="Gene3D" id="3.40.80.10">
    <property type="entry name" value="Peptidoglycan recognition protein-like"/>
    <property type="match status" value="1"/>
</dbReference>
<feature type="domain" description="N-acetylmuramoyl-L-alanine amidase" evidence="1">
    <location>
        <begin position="29"/>
        <end position="156"/>
    </location>
</feature>
<dbReference type="OrthoDB" id="2812205at2"/>
<reference evidence="2 3" key="1">
    <citation type="submission" date="2017-03" db="EMBL/GenBank/DDBJ databases">
        <title>Genome sequence of Clostridium hungatei DSM 14427.</title>
        <authorList>
            <person name="Poehlein A."/>
            <person name="Daniel R."/>
        </authorList>
    </citation>
    <scope>NUCLEOTIDE SEQUENCE [LARGE SCALE GENOMIC DNA]</scope>
    <source>
        <strain evidence="2 3">DSM 14427</strain>
    </source>
</reference>
<sequence>MKQEGKFILMNGEELRAHIEEIKGTKKFTNIQQHHTASPAYKDFKGNHIALMKSMGNYHVGNLKMSEIAQHFSTFPDGTICVGRPLTKDGGGFLSPGNKDSITIENVGNFDTDTMTEEQKLSIILLNALLCKKFSIIPSTTTLPYHCWVQNKSCPGTRYFGGNSRQAAEKGFIPLVKAAVENLMTYEEALKIVAGKAGTSYEFWLRKRGIDPSFEALIIKIAKSYGGRQDG</sequence>
<dbReference type="GO" id="GO:0008745">
    <property type="term" value="F:N-acetylmuramoyl-L-alanine amidase activity"/>
    <property type="evidence" value="ECO:0007669"/>
    <property type="project" value="InterPro"/>
</dbReference>
<dbReference type="GO" id="GO:0009253">
    <property type="term" value="P:peptidoglycan catabolic process"/>
    <property type="evidence" value="ECO:0007669"/>
    <property type="project" value="InterPro"/>
</dbReference>
<evidence type="ECO:0000313" key="2">
    <source>
        <dbReference type="EMBL" id="OPX45069.1"/>
    </source>
</evidence>
<name>A0A1V4SMG4_RUMHU</name>
<protein>
    <submittedName>
        <fullName evidence="2">N-acetylmuramoyl-L-alanine amidase</fullName>
    </submittedName>
</protein>
<dbReference type="Proteomes" id="UP000191554">
    <property type="component" value="Unassembled WGS sequence"/>
</dbReference>
<dbReference type="InterPro" id="IPR036505">
    <property type="entry name" value="Amidase/PGRP_sf"/>
</dbReference>
<comment type="caution">
    <text evidence="2">The sequence shown here is derived from an EMBL/GenBank/DDBJ whole genome shotgun (WGS) entry which is preliminary data.</text>
</comment>
<dbReference type="SUPFAM" id="SSF55846">
    <property type="entry name" value="N-acetylmuramoyl-L-alanine amidase-like"/>
    <property type="match status" value="1"/>
</dbReference>
<accession>A0A1V4SMG4</accession>
<dbReference type="Pfam" id="PF01510">
    <property type="entry name" value="Amidase_2"/>
    <property type="match status" value="1"/>
</dbReference>
<dbReference type="CDD" id="cd06583">
    <property type="entry name" value="PGRP"/>
    <property type="match status" value="1"/>
</dbReference>
<evidence type="ECO:0000259" key="1">
    <source>
        <dbReference type="Pfam" id="PF01510"/>
    </source>
</evidence>
<dbReference type="AlphaFoldDB" id="A0A1V4SMG4"/>
<dbReference type="STRING" id="48256.CLHUN_13010"/>
<proteinExistence type="predicted"/>
<gene>
    <name evidence="2" type="ORF">CLHUN_13010</name>
</gene>
<dbReference type="RefSeq" id="WP_080063743.1">
    <property type="nucleotide sequence ID" value="NZ_MZGX01000006.1"/>
</dbReference>
<organism evidence="2 3">
    <name type="scientific">Ruminiclostridium hungatei</name>
    <name type="common">Clostridium hungatei</name>
    <dbReference type="NCBI Taxonomy" id="48256"/>
    <lineage>
        <taxon>Bacteria</taxon>
        <taxon>Bacillati</taxon>
        <taxon>Bacillota</taxon>
        <taxon>Clostridia</taxon>
        <taxon>Eubacteriales</taxon>
        <taxon>Oscillospiraceae</taxon>
        <taxon>Ruminiclostridium</taxon>
    </lineage>
</organism>
<evidence type="ECO:0000313" key="3">
    <source>
        <dbReference type="Proteomes" id="UP000191554"/>
    </source>
</evidence>
<dbReference type="InterPro" id="IPR002502">
    <property type="entry name" value="Amidase_domain"/>
</dbReference>